<comment type="caution">
    <text evidence="5">The sequence shown here is derived from an EMBL/GenBank/DDBJ whole genome shotgun (WGS) entry which is preliminary data.</text>
</comment>
<dbReference type="GO" id="GO:0003700">
    <property type="term" value="F:DNA-binding transcription factor activity"/>
    <property type="evidence" value="ECO:0007669"/>
    <property type="project" value="InterPro"/>
</dbReference>
<dbReference type="SMART" id="SM00347">
    <property type="entry name" value="HTH_MARR"/>
    <property type="match status" value="1"/>
</dbReference>
<dbReference type="PANTHER" id="PTHR33164">
    <property type="entry name" value="TRANSCRIPTIONAL REGULATOR, MARR FAMILY"/>
    <property type="match status" value="1"/>
</dbReference>
<dbReference type="Proteomes" id="UP000240987">
    <property type="component" value="Unassembled WGS sequence"/>
</dbReference>
<dbReference type="EMBL" id="PYMJ01000011">
    <property type="protein sequence ID" value="PSU48150.1"/>
    <property type="molecule type" value="Genomic_DNA"/>
</dbReference>
<keyword evidence="3" id="KW-0804">Transcription</keyword>
<dbReference type="Pfam" id="PF01047">
    <property type="entry name" value="MarR"/>
    <property type="match status" value="1"/>
</dbReference>
<gene>
    <name evidence="5" type="ORF">C9J12_13130</name>
</gene>
<dbReference type="PROSITE" id="PS01117">
    <property type="entry name" value="HTH_MARR_1"/>
    <property type="match status" value="1"/>
</dbReference>
<evidence type="ECO:0000256" key="3">
    <source>
        <dbReference type="ARBA" id="ARBA00023163"/>
    </source>
</evidence>
<evidence type="ECO:0000256" key="2">
    <source>
        <dbReference type="ARBA" id="ARBA00023125"/>
    </source>
</evidence>
<evidence type="ECO:0000313" key="5">
    <source>
        <dbReference type="EMBL" id="PSU48150.1"/>
    </source>
</evidence>
<dbReference type="PRINTS" id="PR00598">
    <property type="entry name" value="HTHMARR"/>
</dbReference>
<dbReference type="PANTHER" id="PTHR33164:SF43">
    <property type="entry name" value="HTH-TYPE TRANSCRIPTIONAL REPRESSOR YETL"/>
    <property type="match status" value="1"/>
</dbReference>
<dbReference type="RefSeq" id="WP_107243129.1">
    <property type="nucleotide sequence ID" value="NZ_PYMJ01000011.1"/>
</dbReference>
<dbReference type="InterPro" id="IPR036390">
    <property type="entry name" value="WH_DNA-bd_sf"/>
</dbReference>
<dbReference type="GO" id="GO:0006950">
    <property type="term" value="P:response to stress"/>
    <property type="evidence" value="ECO:0007669"/>
    <property type="project" value="TreeGrafter"/>
</dbReference>
<evidence type="ECO:0000259" key="4">
    <source>
        <dbReference type="PROSITE" id="PS50995"/>
    </source>
</evidence>
<evidence type="ECO:0000313" key="6">
    <source>
        <dbReference type="Proteomes" id="UP000240987"/>
    </source>
</evidence>
<feature type="domain" description="HTH marR-type" evidence="4">
    <location>
        <begin position="7"/>
        <end position="137"/>
    </location>
</feature>
<proteinExistence type="predicted"/>
<dbReference type="InterPro" id="IPR000835">
    <property type="entry name" value="HTH_MarR-typ"/>
</dbReference>
<keyword evidence="1" id="KW-0805">Transcription regulation</keyword>
<dbReference type="AlphaFoldDB" id="A0A2T3JGR8"/>
<dbReference type="GO" id="GO:0003677">
    <property type="term" value="F:DNA binding"/>
    <property type="evidence" value="ECO:0007669"/>
    <property type="project" value="UniProtKB-KW"/>
</dbReference>
<dbReference type="InterPro" id="IPR039422">
    <property type="entry name" value="MarR/SlyA-like"/>
</dbReference>
<accession>A0A2T3JGR8</accession>
<dbReference type="InterPro" id="IPR036388">
    <property type="entry name" value="WH-like_DNA-bd_sf"/>
</dbReference>
<evidence type="ECO:0000256" key="1">
    <source>
        <dbReference type="ARBA" id="ARBA00023015"/>
    </source>
</evidence>
<keyword evidence="6" id="KW-1185">Reference proteome</keyword>
<dbReference type="PROSITE" id="PS50995">
    <property type="entry name" value="HTH_MARR_2"/>
    <property type="match status" value="1"/>
</dbReference>
<protein>
    <submittedName>
        <fullName evidence="5">MarR family transcriptional regulator</fullName>
    </submittedName>
</protein>
<dbReference type="OrthoDB" id="6196575at2"/>
<sequence length="144" mass="16561">MSDYKSLESLFNLVHVLKRQLHDQIEQLDLGMAPMHVRVMKIIDKKKPCTAIDIASFLDRDKAQVTRLVSTLIENGLITKAPNPNDKRSHYLSITDTGMDIIKTISKVDAETRQMMMEDLSSEEITEFQRIADKMAKNLRSRRT</sequence>
<name>A0A2T3JGR8_9GAMM</name>
<reference evidence="5 6" key="1">
    <citation type="submission" date="2018-01" db="EMBL/GenBank/DDBJ databases">
        <title>Whole genome sequencing of Histamine producing bacteria.</title>
        <authorList>
            <person name="Butler K."/>
        </authorList>
    </citation>
    <scope>NUCLEOTIDE SEQUENCE [LARGE SCALE GENOMIC DNA]</scope>
    <source>
        <strain evidence="5 6">JCM 12947</strain>
    </source>
</reference>
<keyword evidence="2" id="KW-0238">DNA-binding</keyword>
<dbReference type="InterPro" id="IPR023187">
    <property type="entry name" value="Tscrpt_reg_MarR-type_CS"/>
</dbReference>
<organism evidence="5 6">
    <name type="scientific">Photobacterium frigidiphilum</name>
    <dbReference type="NCBI Taxonomy" id="264736"/>
    <lineage>
        <taxon>Bacteria</taxon>
        <taxon>Pseudomonadati</taxon>
        <taxon>Pseudomonadota</taxon>
        <taxon>Gammaproteobacteria</taxon>
        <taxon>Vibrionales</taxon>
        <taxon>Vibrionaceae</taxon>
        <taxon>Photobacterium</taxon>
    </lineage>
</organism>
<dbReference type="SUPFAM" id="SSF46785">
    <property type="entry name" value="Winged helix' DNA-binding domain"/>
    <property type="match status" value="1"/>
</dbReference>
<dbReference type="Gene3D" id="1.10.10.10">
    <property type="entry name" value="Winged helix-like DNA-binding domain superfamily/Winged helix DNA-binding domain"/>
    <property type="match status" value="1"/>
</dbReference>